<name>A0A419DFQ0_9BACT</name>
<dbReference type="AlphaFoldDB" id="A0A419DFQ0"/>
<organism evidence="1 2">
    <name type="scientific">candidate division WS5 bacterium</name>
    <dbReference type="NCBI Taxonomy" id="2093353"/>
    <lineage>
        <taxon>Bacteria</taxon>
        <taxon>candidate division WS5</taxon>
    </lineage>
</organism>
<evidence type="ECO:0000313" key="1">
    <source>
        <dbReference type="EMBL" id="RJO61912.1"/>
    </source>
</evidence>
<gene>
    <name evidence="1" type="ORF">C4544_01350</name>
</gene>
<dbReference type="PANTHER" id="PTHR30348:SF4">
    <property type="entry name" value="DUF72 DOMAIN-CONTAINING PROTEIN"/>
    <property type="match status" value="1"/>
</dbReference>
<dbReference type="Gene3D" id="3.20.20.410">
    <property type="entry name" value="Protein of unknown function UPF0759"/>
    <property type="match status" value="1"/>
</dbReference>
<sequence length="240" mass="28377">MAIYIGTSGFSYHHWAEKFYPKSLRQSDWLSFYSKRFGSVELNVSFYRLPSEGSFKKWHSSTPEGFRFAVKGSRYITHTKRLLATDESVKIFFERAKNLREKLSVVLWQLPPSFKADPERLEDFLKILKKYRYRNAFEFRDESWFTDEVYAILKKYNAALVISDSPDFPKEEVYTCDFSYLRFHGGKYLYSSKYAPKEMKEFGKKIERLAQRGDVYAYFNNDANAYAVKNALELKGLLDK</sequence>
<dbReference type="SUPFAM" id="SSF117396">
    <property type="entry name" value="TM1631-like"/>
    <property type="match status" value="1"/>
</dbReference>
<dbReference type="InterPro" id="IPR002763">
    <property type="entry name" value="DUF72"/>
</dbReference>
<dbReference type="EMBL" id="QZJW01000007">
    <property type="protein sequence ID" value="RJO61912.1"/>
    <property type="molecule type" value="Genomic_DNA"/>
</dbReference>
<accession>A0A419DFQ0</accession>
<reference evidence="1 2" key="1">
    <citation type="journal article" date="2017" name="ISME J.">
        <title>Energy and carbon metabolisms in a deep terrestrial subsurface fluid microbial community.</title>
        <authorList>
            <person name="Momper L."/>
            <person name="Jungbluth S.P."/>
            <person name="Lee M.D."/>
            <person name="Amend J.P."/>
        </authorList>
    </citation>
    <scope>NUCLEOTIDE SEQUENCE [LARGE SCALE GENOMIC DNA]</scope>
    <source>
        <strain evidence="1">SURF_29</strain>
    </source>
</reference>
<evidence type="ECO:0000313" key="2">
    <source>
        <dbReference type="Proteomes" id="UP000285655"/>
    </source>
</evidence>
<proteinExistence type="predicted"/>
<dbReference type="Proteomes" id="UP000285655">
    <property type="component" value="Unassembled WGS sequence"/>
</dbReference>
<dbReference type="Pfam" id="PF01904">
    <property type="entry name" value="DUF72"/>
    <property type="match status" value="1"/>
</dbReference>
<dbReference type="InterPro" id="IPR036520">
    <property type="entry name" value="UPF0759_sf"/>
</dbReference>
<dbReference type="PANTHER" id="PTHR30348">
    <property type="entry name" value="UNCHARACTERIZED PROTEIN YECE"/>
    <property type="match status" value="1"/>
</dbReference>
<comment type="caution">
    <text evidence="1">The sequence shown here is derived from an EMBL/GenBank/DDBJ whole genome shotgun (WGS) entry which is preliminary data.</text>
</comment>
<protein>
    <submittedName>
        <fullName evidence="1">DUF72 domain-containing protein</fullName>
    </submittedName>
</protein>